<dbReference type="PANTHER" id="PTHR30528:SF0">
    <property type="entry name" value="CYTOPLASMIC PROTEIN"/>
    <property type="match status" value="1"/>
</dbReference>
<dbReference type="Pfam" id="PF06224">
    <property type="entry name" value="AlkZ-like"/>
    <property type="match status" value="1"/>
</dbReference>
<dbReference type="AlphaFoldDB" id="A0A934S8H1"/>
<gene>
    <name evidence="1" type="ORF">JIN85_12685</name>
</gene>
<evidence type="ECO:0000313" key="2">
    <source>
        <dbReference type="Proteomes" id="UP000603141"/>
    </source>
</evidence>
<dbReference type="InterPro" id="IPR009351">
    <property type="entry name" value="AlkZ-like"/>
</dbReference>
<dbReference type="EMBL" id="JAENIJ010000019">
    <property type="protein sequence ID" value="MBK1883275.1"/>
    <property type="molecule type" value="Genomic_DNA"/>
</dbReference>
<accession>A0A934S8H1</accession>
<evidence type="ECO:0000313" key="1">
    <source>
        <dbReference type="EMBL" id="MBK1883275.1"/>
    </source>
</evidence>
<dbReference type="Proteomes" id="UP000603141">
    <property type="component" value="Unassembled WGS sequence"/>
</dbReference>
<dbReference type="PANTHER" id="PTHR30528">
    <property type="entry name" value="CYTOPLASMIC PROTEIN"/>
    <property type="match status" value="1"/>
</dbReference>
<keyword evidence="2" id="KW-1185">Reference proteome</keyword>
<reference evidence="1" key="1">
    <citation type="submission" date="2021-01" db="EMBL/GenBank/DDBJ databases">
        <title>Modified the classification status of verrucomicrobia.</title>
        <authorList>
            <person name="Feng X."/>
        </authorList>
    </citation>
    <scope>NUCLEOTIDE SEQUENCE</scope>
    <source>
        <strain evidence="1">KCTC 22041</strain>
    </source>
</reference>
<comment type="caution">
    <text evidence="1">The sequence shown here is derived from an EMBL/GenBank/DDBJ whole genome shotgun (WGS) entry which is preliminary data.</text>
</comment>
<name>A0A934S8H1_9BACT</name>
<dbReference type="RefSeq" id="WP_200271232.1">
    <property type="nucleotide sequence ID" value="NZ_JAENIJ010000019.1"/>
</dbReference>
<proteinExistence type="predicted"/>
<organism evidence="1 2">
    <name type="scientific">Luteolibacter pohnpeiensis</name>
    <dbReference type="NCBI Taxonomy" id="454153"/>
    <lineage>
        <taxon>Bacteria</taxon>
        <taxon>Pseudomonadati</taxon>
        <taxon>Verrucomicrobiota</taxon>
        <taxon>Verrucomicrobiia</taxon>
        <taxon>Verrucomicrobiales</taxon>
        <taxon>Verrucomicrobiaceae</taxon>
        <taxon>Luteolibacter</taxon>
    </lineage>
</organism>
<protein>
    <submittedName>
        <fullName evidence="1">YcaQ family DNA glycosylase</fullName>
    </submittedName>
</protein>
<sequence>MAKLSPITVSVSIARRFARAAVGLDERFSDILGALNHLGYVQIDPINVCGRMHDLILRNRVKDYRQDGLMEFLHGGDVRHEIGDRMAFEHHFPDTGILVAFSLDAWPHLLSGMRKRALRESAWSGKLTTQETELAPELLSEIKLRGPLSSRHFGDAKSDQASVWGSATLAKSTLQKLFFHGQLLIAGRENNRRLYDLPEKILPEQILNLPEPEQDETNRWLALTKLRQRRLVGLKRGELALVEGLVQPIHIEHGDVPLLYLLREDLPLLERFLSEDAPSANLDPLLLAPLDPLIYDRKVTSRLWDFDYIWEVYTPPEKRVRGYYALPILAGDEIVGYVDPKADVKAGKLNVISKSVRRGYRTAPAVKTLARFLGLK</sequence>